<gene>
    <name evidence="1" type="ORF">D1223_15195</name>
</gene>
<reference evidence="1 2" key="1">
    <citation type="submission" date="2018-08" db="EMBL/GenBank/DDBJ databases">
        <title>Henriciella mobilis sp. nov., isolated from seawater.</title>
        <authorList>
            <person name="Cheng H."/>
            <person name="Wu Y.-H."/>
            <person name="Xu X.-W."/>
            <person name="Guo L.-L."/>
        </authorList>
    </citation>
    <scope>NUCLEOTIDE SEQUENCE [LARGE SCALE GENOMIC DNA]</scope>
    <source>
        <strain evidence="1 2">JN25</strain>
    </source>
</reference>
<dbReference type="Proteomes" id="UP000266385">
    <property type="component" value="Unassembled WGS sequence"/>
</dbReference>
<dbReference type="PANTHER" id="PTHR35802:SF1">
    <property type="entry name" value="PROTEASE SYNTHASE AND SPORULATION PROTEIN PAI 2"/>
    <property type="match status" value="1"/>
</dbReference>
<dbReference type="PANTHER" id="PTHR35802">
    <property type="entry name" value="PROTEASE SYNTHASE AND SPORULATION PROTEIN PAI 2"/>
    <property type="match status" value="1"/>
</dbReference>
<evidence type="ECO:0008006" key="3">
    <source>
        <dbReference type="Google" id="ProtNLM"/>
    </source>
</evidence>
<dbReference type="SUPFAM" id="SSF50475">
    <property type="entry name" value="FMN-binding split barrel"/>
    <property type="match status" value="1"/>
</dbReference>
<dbReference type="InterPro" id="IPR012349">
    <property type="entry name" value="Split_barrel_FMN-bd"/>
</dbReference>
<organism evidence="1 2">
    <name type="scientific">Henriciella mobilis</name>
    <dbReference type="NCBI Taxonomy" id="2305467"/>
    <lineage>
        <taxon>Bacteria</taxon>
        <taxon>Pseudomonadati</taxon>
        <taxon>Pseudomonadota</taxon>
        <taxon>Alphaproteobacteria</taxon>
        <taxon>Hyphomonadales</taxon>
        <taxon>Hyphomonadaceae</taxon>
        <taxon>Henriciella</taxon>
    </lineage>
</organism>
<name>A0A399R709_9PROT</name>
<proteinExistence type="predicted"/>
<evidence type="ECO:0000313" key="2">
    <source>
        <dbReference type="Proteomes" id="UP000266385"/>
    </source>
</evidence>
<dbReference type="EMBL" id="QWFX01000014">
    <property type="protein sequence ID" value="RIJ27170.1"/>
    <property type="molecule type" value="Genomic_DNA"/>
</dbReference>
<dbReference type="Gene3D" id="2.30.110.10">
    <property type="entry name" value="Electron Transport, Fmn-binding Protein, Chain A"/>
    <property type="match status" value="1"/>
</dbReference>
<dbReference type="OrthoDB" id="9794948at2"/>
<protein>
    <recommendedName>
        <fullName evidence="3">FMN-binding negative transcriptional regulator</fullName>
    </recommendedName>
</protein>
<dbReference type="RefSeq" id="WP_119377283.1">
    <property type="nucleotide sequence ID" value="NZ_QWFX01000014.1"/>
</dbReference>
<evidence type="ECO:0000313" key="1">
    <source>
        <dbReference type="EMBL" id="RIJ27170.1"/>
    </source>
</evidence>
<sequence length="193" mass="21104">MSADFSKVPTRDILDFAAAYPLAWIVPAADPSTALLMPLLIETDADGIPLSILGHMPVRGPASDVLRRDGKAVFLFLGANAYIPPGWVSQTDWAPTWNFLSLKIEAASMQVDEALTKPAVEALVRHMEARAGSGWTVDRIGPRYETLLAGITGFRAPISKIEPRFKLGQDESETVHDEIKRGLGDHPLADWME</sequence>
<comment type="caution">
    <text evidence="1">The sequence shown here is derived from an EMBL/GenBank/DDBJ whole genome shotgun (WGS) entry which is preliminary data.</text>
</comment>
<keyword evidence="2" id="KW-1185">Reference proteome</keyword>
<accession>A0A399R709</accession>
<dbReference type="InterPro" id="IPR007396">
    <property type="entry name" value="TR_PAI2-type"/>
</dbReference>
<dbReference type="Pfam" id="PF04299">
    <property type="entry name" value="FMN_bind_2"/>
    <property type="match status" value="1"/>
</dbReference>
<dbReference type="AlphaFoldDB" id="A0A399R709"/>